<name>A0ABR6TKA9_9FIRM</name>
<evidence type="ECO:0000313" key="4">
    <source>
        <dbReference type="Proteomes" id="UP000713904"/>
    </source>
</evidence>
<evidence type="ECO:0000313" key="3">
    <source>
        <dbReference type="EMBL" id="MBC2575848.1"/>
    </source>
</evidence>
<feature type="region of interest" description="Disordered" evidence="1">
    <location>
        <begin position="1"/>
        <end position="35"/>
    </location>
</feature>
<evidence type="ECO:0000256" key="2">
    <source>
        <dbReference type="SAM" id="Phobius"/>
    </source>
</evidence>
<keyword evidence="2" id="KW-0812">Transmembrane</keyword>
<feature type="transmembrane region" description="Helical" evidence="2">
    <location>
        <begin position="74"/>
        <end position="93"/>
    </location>
</feature>
<feature type="compositionally biased region" description="Polar residues" evidence="1">
    <location>
        <begin position="24"/>
        <end position="33"/>
    </location>
</feature>
<keyword evidence="2" id="KW-1133">Transmembrane helix</keyword>
<comment type="caution">
    <text evidence="3">The sequence shown here is derived from an EMBL/GenBank/DDBJ whole genome shotgun (WGS) entry which is preliminary data.</text>
</comment>
<accession>A0ABR6TKA9</accession>
<gene>
    <name evidence="3" type="ORF">HLB29_04020</name>
</gene>
<sequence length="196" mass="22589">MSDNNKKKTGGKTINFAERKKAISNKQSEQNPQKGIINDNRVIQYDINKMREQINQQTKNKKSKFQNFSGLHPLWVKAVYLIILILFIILVASKLTNNFGIVNKNSIPDKFIYQTSKLTDNETTKYEALIDTSIKKYVNSNGELDVVTTSIHKNDKYIYANGYFIYPDDSDRIYFDAKIESEKISSIVVNGYELLK</sequence>
<organism evidence="3 4">
    <name type="scientific">Peptostreptococcus canis</name>
    <dbReference type="NCBI Taxonomy" id="1159213"/>
    <lineage>
        <taxon>Bacteria</taxon>
        <taxon>Bacillati</taxon>
        <taxon>Bacillota</taxon>
        <taxon>Clostridia</taxon>
        <taxon>Peptostreptococcales</taxon>
        <taxon>Peptostreptococcaceae</taxon>
        <taxon>Peptostreptococcus</taxon>
    </lineage>
</organism>
<protein>
    <submittedName>
        <fullName evidence="3">Uncharacterized protein</fullName>
    </submittedName>
</protein>
<evidence type="ECO:0000256" key="1">
    <source>
        <dbReference type="SAM" id="MobiDB-lite"/>
    </source>
</evidence>
<dbReference type="EMBL" id="JABGBW010000002">
    <property type="protein sequence ID" value="MBC2575848.1"/>
    <property type="molecule type" value="Genomic_DNA"/>
</dbReference>
<proteinExistence type="predicted"/>
<keyword evidence="2" id="KW-0472">Membrane</keyword>
<keyword evidence="4" id="KW-1185">Reference proteome</keyword>
<reference evidence="3 4" key="1">
    <citation type="submission" date="2020-05" db="EMBL/GenBank/DDBJ databases">
        <title>Draft genome of xy-202 and genomic insight in genome of the genus Peptostreptococcus.</title>
        <authorList>
            <person name="Zhang Z."/>
        </authorList>
    </citation>
    <scope>NUCLEOTIDE SEQUENCE [LARGE SCALE GENOMIC DNA]</scope>
    <source>
        <strain evidence="3 4">DSM 27025</strain>
    </source>
</reference>
<dbReference type="RefSeq" id="WP_185623871.1">
    <property type="nucleotide sequence ID" value="NZ_JABGBW010000002.1"/>
</dbReference>
<dbReference type="Proteomes" id="UP000713904">
    <property type="component" value="Unassembled WGS sequence"/>
</dbReference>